<proteinExistence type="predicted"/>
<feature type="transmembrane region" description="Helical" evidence="2">
    <location>
        <begin position="146"/>
        <end position="168"/>
    </location>
</feature>
<keyword evidence="2" id="KW-0472">Membrane</keyword>
<dbReference type="PROSITE" id="PS50005">
    <property type="entry name" value="TPR"/>
    <property type="match status" value="1"/>
</dbReference>
<feature type="repeat" description="TPR" evidence="1">
    <location>
        <begin position="71"/>
        <end position="104"/>
    </location>
</feature>
<dbReference type="eggNOG" id="COG0457">
    <property type="taxonomic scope" value="Bacteria"/>
</dbReference>
<sequence>MKLEPTLTKAVRMVKRGKYGDAISLLQPEVVRYHDSYTYYLILGGACLRAGDLGGGFTYFKRAREIKMLEPPALLGMALYHLHRGETEKAVDLYLEVQDLEPRNRIAKKALGVLRKYSGTDALQGWIDSGKPASLFPPLPELPPTLGSIIAPIAGILLTLVLIGGLLVKLQVIPLGKAAETERSGYEGISLESEDRETPVQPGGSYRYILTRNQVLDTYEEARKLFTAYRDEAAKLSLNRLIESNASDGVKNKARLLLSYMDVPGFDTLKDRYPYLEVLKDPALYRNCYVIWRGMAANLDERENGMSFELLVGYDTRTTLEGRVPVVFDFAAPLNLERPLEVLGRVIPVSLPGGEEDIRLEGIALHQASSLGNGRQ</sequence>
<dbReference type="RefSeq" id="WP_015708405.1">
    <property type="nucleotide sequence ID" value="NC_015578.1"/>
</dbReference>
<evidence type="ECO:0000256" key="2">
    <source>
        <dbReference type="SAM" id="Phobius"/>
    </source>
</evidence>
<dbReference type="OrthoDB" id="357238at2"/>
<dbReference type="HOGENOM" id="CLU_064306_0_0_12"/>
<organism evidence="3 4">
    <name type="scientific">Treponema primitia (strain ATCC BAA-887 / DSM 12427 / ZAS-2)</name>
    <dbReference type="NCBI Taxonomy" id="545694"/>
    <lineage>
        <taxon>Bacteria</taxon>
        <taxon>Pseudomonadati</taxon>
        <taxon>Spirochaetota</taxon>
        <taxon>Spirochaetia</taxon>
        <taxon>Spirochaetales</taxon>
        <taxon>Treponemataceae</taxon>
        <taxon>Treponema</taxon>
    </lineage>
</organism>
<gene>
    <name evidence="3" type="ordered locus">TREPR_1721</name>
</gene>
<accession>F5YMU8</accession>
<dbReference type="SUPFAM" id="SSF48452">
    <property type="entry name" value="TPR-like"/>
    <property type="match status" value="1"/>
</dbReference>
<dbReference type="Proteomes" id="UP000009223">
    <property type="component" value="Chromosome"/>
</dbReference>
<evidence type="ECO:0000256" key="1">
    <source>
        <dbReference type="PROSITE-ProRule" id="PRU00339"/>
    </source>
</evidence>
<name>F5YMU8_TREPZ</name>
<dbReference type="InterPro" id="IPR019734">
    <property type="entry name" value="TPR_rpt"/>
</dbReference>
<dbReference type="EMBL" id="CP001843">
    <property type="protein sequence ID" value="AEF83580.1"/>
    <property type="molecule type" value="Genomic_DNA"/>
</dbReference>
<dbReference type="AlphaFoldDB" id="F5YMU8"/>
<reference evidence="4" key="1">
    <citation type="submission" date="2009-12" db="EMBL/GenBank/DDBJ databases">
        <title>Complete sequence of Treponema primitia strain ZAS-2.</title>
        <authorList>
            <person name="Tetu S.G."/>
            <person name="Matson E."/>
            <person name="Ren Q."/>
            <person name="Seshadri R."/>
            <person name="Elbourne L."/>
            <person name="Hassan K.A."/>
            <person name="Durkin A."/>
            <person name="Radune D."/>
            <person name="Mohamoud Y."/>
            <person name="Shay R."/>
            <person name="Jin S."/>
            <person name="Zhang X."/>
            <person name="Lucey K."/>
            <person name="Ballor N.R."/>
            <person name="Ottesen E."/>
            <person name="Rosenthal R."/>
            <person name="Allen A."/>
            <person name="Leadbetter J.R."/>
            <person name="Paulsen I.T."/>
        </authorList>
    </citation>
    <scope>NUCLEOTIDE SEQUENCE [LARGE SCALE GENOMIC DNA]</scope>
    <source>
        <strain evidence="4">ATCC BAA-887 / DSM 12427 / ZAS-2</strain>
    </source>
</reference>
<protein>
    <submittedName>
        <fullName evidence="3">Tetratricopeptide repeat domain protein</fullName>
    </submittedName>
</protein>
<dbReference type="KEGG" id="tpi:TREPR_1721"/>
<evidence type="ECO:0000313" key="3">
    <source>
        <dbReference type="EMBL" id="AEF83580.1"/>
    </source>
</evidence>
<evidence type="ECO:0000313" key="4">
    <source>
        <dbReference type="Proteomes" id="UP000009223"/>
    </source>
</evidence>
<reference evidence="3 4" key="2">
    <citation type="journal article" date="2011" name="ISME J.">
        <title>RNA-seq reveals cooperative metabolic interactions between two termite-gut spirochete species in co-culture.</title>
        <authorList>
            <person name="Rosenthal A.Z."/>
            <person name="Matson E.G."/>
            <person name="Eldar A."/>
            <person name="Leadbetter J.R."/>
        </authorList>
    </citation>
    <scope>NUCLEOTIDE SEQUENCE [LARGE SCALE GENOMIC DNA]</scope>
    <source>
        <strain evidence="4">ATCC BAA-887 / DSM 12427 / ZAS-2</strain>
    </source>
</reference>
<keyword evidence="1" id="KW-0802">TPR repeat</keyword>
<dbReference type="Gene3D" id="1.25.40.10">
    <property type="entry name" value="Tetratricopeptide repeat domain"/>
    <property type="match status" value="1"/>
</dbReference>
<keyword evidence="2" id="KW-0812">Transmembrane</keyword>
<keyword evidence="4" id="KW-1185">Reference proteome</keyword>
<keyword evidence="2" id="KW-1133">Transmembrane helix</keyword>
<dbReference type="InterPro" id="IPR011990">
    <property type="entry name" value="TPR-like_helical_dom_sf"/>
</dbReference>